<keyword evidence="4" id="KW-1185">Reference proteome</keyword>
<gene>
    <name evidence="3" type="ORF">E5K00_10480</name>
</gene>
<organism evidence="3 4">
    <name type="scientific">Hymenobacter aquaticus</name>
    <dbReference type="NCBI Taxonomy" id="1867101"/>
    <lineage>
        <taxon>Bacteria</taxon>
        <taxon>Pseudomonadati</taxon>
        <taxon>Bacteroidota</taxon>
        <taxon>Cytophagia</taxon>
        <taxon>Cytophagales</taxon>
        <taxon>Hymenobacteraceae</taxon>
        <taxon>Hymenobacter</taxon>
    </lineage>
</organism>
<dbReference type="Proteomes" id="UP000297549">
    <property type="component" value="Unassembled WGS sequence"/>
</dbReference>
<dbReference type="InterPro" id="IPR029058">
    <property type="entry name" value="AB_hydrolase_fold"/>
</dbReference>
<dbReference type="SUPFAM" id="SSF53474">
    <property type="entry name" value="alpha/beta-Hydrolases"/>
    <property type="match status" value="1"/>
</dbReference>
<evidence type="ECO:0000313" key="3">
    <source>
        <dbReference type="EMBL" id="TGE25588.1"/>
    </source>
</evidence>
<keyword evidence="3" id="KW-0378">Hydrolase</keyword>
<feature type="domain" description="AB hydrolase-1" evidence="2">
    <location>
        <begin position="18"/>
        <end position="252"/>
    </location>
</feature>
<dbReference type="PANTHER" id="PTHR43039">
    <property type="entry name" value="ESTERASE-RELATED"/>
    <property type="match status" value="1"/>
</dbReference>
<evidence type="ECO:0000313" key="4">
    <source>
        <dbReference type="Proteomes" id="UP000297549"/>
    </source>
</evidence>
<evidence type="ECO:0000256" key="1">
    <source>
        <dbReference type="ARBA" id="ARBA00008645"/>
    </source>
</evidence>
<dbReference type="Pfam" id="PF00561">
    <property type="entry name" value="Abhydrolase_1"/>
    <property type="match status" value="1"/>
</dbReference>
<evidence type="ECO:0000259" key="2">
    <source>
        <dbReference type="Pfam" id="PF00561"/>
    </source>
</evidence>
<dbReference type="PRINTS" id="PR00111">
    <property type="entry name" value="ABHYDROLASE"/>
</dbReference>
<accession>A0A4Z0Q674</accession>
<comment type="caution">
    <text evidence="3">The sequence shown here is derived from an EMBL/GenBank/DDBJ whole genome shotgun (WGS) entry which is preliminary data.</text>
</comment>
<dbReference type="RefSeq" id="WP_135463166.1">
    <property type="nucleotide sequence ID" value="NZ_SRLC01000001.1"/>
</dbReference>
<comment type="similarity">
    <text evidence="1">Belongs to the AB hydrolase superfamily.</text>
</comment>
<proteinExistence type="inferred from homology"/>
<dbReference type="OrthoDB" id="9780932at2"/>
<name>A0A4Z0Q674_9BACT</name>
<protein>
    <submittedName>
        <fullName evidence="3">Alpha/beta hydrolase</fullName>
    </submittedName>
</protein>
<sequence length="266" mass="28953">MTIQQRNNVRLLGQGPRVIVFVNGFGCDQNMWRYLIPAFSDSRHFTLVLYDHVGAGQSVAAAYEPSRYNSLQGYAQDLLDICHELQLSRVTAIGHSVGGMIAALAAIAEPELFEQLLLLCPSPCYLNEPDYHGGFERADLEAMLTFMETDYVGWADTFGPFIMGAPDRPSLAAELTHSLCQTNPAIARQFARVTFLSDNRQDVIGVRHPCLLVQCEQDLIAPPEVGAYLQAAIPGATLVTLPIAGHCPQLSAPGHTLNAIEAFLAG</sequence>
<reference evidence="3 4" key="1">
    <citation type="submission" date="2019-04" db="EMBL/GenBank/DDBJ databases">
        <authorList>
            <person name="Feng G."/>
            <person name="Zhang J."/>
            <person name="Zhu H."/>
        </authorList>
    </citation>
    <scope>NUCLEOTIDE SEQUENCE [LARGE SCALE GENOMIC DNA]</scope>
    <source>
        <strain evidence="3 4">JCM 31653</strain>
    </source>
</reference>
<dbReference type="Gene3D" id="3.40.50.1820">
    <property type="entry name" value="alpha/beta hydrolase"/>
    <property type="match status" value="1"/>
</dbReference>
<dbReference type="EMBL" id="SRLC01000001">
    <property type="protein sequence ID" value="TGE25588.1"/>
    <property type="molecule type" value="Genomic_DNA"/>
</dbReference>
<dbReference type="InterPro" id="IPR000073">
    <property type="entry name" value="AB_hydrolase_1"/>
</dbReference>
<dbReference type="AlphaFoldDB" id="A0A4Z0Q674"/>
<dbReference type="GO" id="GO:0016787">
    <property type="term" value="F:hydrolase activity"/>
    <property type="evidence" value="ECO:0007669"/>
    <property type="project" value="UniProtKB-KW"/>
</dbReference>